<keyword evidence="3 9" id="KW-0349">Heme</keyword>
<feature type="domain" description="Cytochrome c" evidence="13">
    <location>
        <begin position="308"/>
        <end position="393"/>
    </location>
</feature>
<comment type="subcellular location">
    <subcellularLocation>
        <location evidence="1">Cell membrane</location>
    </subcellularLocation>
</comment>
<evidence type="ECO:0000256" key="2">
    <source>
        <dbReference type="ARBA" id="ARBA00022475"/>
    </source>
</evidence>
<proteinExistence type="predicted"/>
<evidence type="ECO:0000256" key="7">
    <source>
        <dbReference type="ARBA" id="ARBA00023004"/>
    </source>
</evidence>
<keyword evidence="4 10" id="KW-0479">Metal-binding</keyword>
<evidence type="ECO:0000256" key="4">
    <source>
        <dbReference type="ARBA" id="ARBA00022723"/>
    </source>
</evidence>
<feature type="binding site" description="axial binding residue" evidence="10">
    <location>
        <position position="43"/>
    </location>
    <ligand>
        <name>heme c</name>
        <dbReference type="ChEBI" id="CHEBI:61717"/>
        <label>1</label>
    </ligand>
    <ligandPart>
        <name>Fe</name>
        <dbReference type="ChEBI" id="CHEBI:18248"/>
    </ligandPart>
</feature>
<dbReference type="GO" id="GO:0005886">
    <property type="term" value="C:plasma membrane"/>
    <property type="evidence" value="ECO:0007669"/>
    <property type="project" value="UniProtKB-SubCell"/>
</dbReference>
<dbReference type="Gene3D" id="1.10.760.10">
    <property type="entry name" value="Cytochrome c-like domain"/>
    <property type="match status" value="3"/>
</dbReference>
<dbReference type="RefSeq" id="WP_055103762.1">
    <property type="nucleotide sequence ID" value="NZ_LLWH01000187.1"/>
</dbReference>
<keyword evidence="6" id="KW-0677">Repeat</keyword>
<reference evidence="14 15" key="1">
    <citation type="submission" date="2015-10" db="EMBL/GenBank/DDBJ databases">
        <title>Pseudomonas helleri sp. nov. and Pseudomonas weihenstephanensis sp. nov., isolated from raw cows milk.</title>
        <authorList>
            <person name="Von Neubeck M."/>
            <person name="Huptas C."/>
            <person name="Wenning M."/>
            <person name="Scherer S."/>
        </authorList>
    </citation>
    <scope>NUCLEOTIDE SEQUENCE [LARGE SCALE GENOMIC DNA]</scope>
    <source>
        <strain evidence="14 15">BSTT44</strain>
    </source>
</reference>
<dbReference type="InterPro" id="IPR051459">
    <property type="entry name" value="Cytochrome_c-type_DH"/>
</dbReference>
<feature type="binding site" description="covalent" evidence="9">
    <location>
        <position position="184"/>
    </location>
    <ligand>
        <name>heme c</name>
        <dbReference type="ChEBI" id="CHEBI:61717"/>
        <label>2</label>
    </ligand>
</feature>
<keyword evidence="5 12" id="KW-0732">Signal</keyword>
<keyword evidence="7 10" id="KW-0408">Iron</keyword>
<evidence type="ECO:0000259" key="13">
    <source>
        <dbReference type="PROSITE" id="PS51007"/>
    </source>
</evidence>
<protein>
    <recommendedName>
        <fullName evidence="13">Cytochrome c domain-containing protein</fullName>
    </recommendedName>
</protein>
<dbReference type="InterPro" id="IPR014353">
    <property type="entry name" value="Membr-bd_ADH_cyt_c"/>
</dbReference>
<dbReference type="PANTHER" id="PTHR35008">
    <property type="entry name" value="BLL4482 PROTEIN-RELATED"/>
    <property type="match status" value="1"/>
</dbReference>
<feature type="binding site" description="covalent" evidence="9">
    <location>
        <position position="42"/>
    </location>
    <ligand>
        <name>heme c</name>
        <dbReference type="ChEBI" id="CHEBI:61717"/>
        <label>1</label>
    </ligand>
</feature>
<evidence type="ECO:0000313" key="15">
    <source>
        <dbReference type="Proteomes" id="UP000050342"/>
    </source>
</evidence>
<dbReference type="GO" id="GO:0020037">
    <property type="term" value="F:heme binding"/>
    <property type="evidence" value="ECO:0007669"/>
    <property type="project" value="InterPro"/>
</dbReference>
<dbReference type="EMBL" id="LLWH01000187">
    <property type="protein sequence ID" value="KQB52683.1"/>
    <property type="molecule type" value="Genomic_DNA"/>
</dbReference>
<evidence type="ECO:0000256" key="3">
    <source>
        <dbReference type="ARBA" id="ARBA00022617"/>
    </source>
</evidence>
<keyword evidence="8 11" id="KW-0472">Membrane</keyword>
<evidence type="ECO:0000256" key="9">
    <source>
        <dbReference type="PIRSR" id="PIRSR000018-50"/>
    </source>
</evidence>
<evidence type="ECO:0000313" key="14">
    <source>
        <dbReference type="EMBL" id="KQB52683.1"/>
    </source>
</evidence>
<dbReference type="AlphaFoldDB" id="A0A0Q0XRP6"/>
<keyword evidence="2" id="KW-1003">Cell membrane</keyword>
<dbReference type="Pfam" id="PF13442">
    <property type="entry name" value="Cytochrome_CBB3"/>
    <property type="match status" value="1"/>
</dbReference>
<dbReference type="GO" id="GO:0009055">
    <property type="term" value="F:electron transfer activity"/>
    <property type="evidence" value="ECO:0007669"/>
    <property type="project" value="InterPro"/>
</dbReference>
<feature type="signal peptide" evidence="12">
    <location>
        <begin position="1"/>
        <end position="19"/>
    </location>
</feature>
<evidence type="ECO:0000256" key="5">
    <source>
        <dbReference type="ARBA" id="ARBA00022729"/>
    </source>
</evidence>
<organism evidence="14 15">
    <name type="scientific">Pseudomonas endophytica</name>
    <dbReference type="NCBI Taxonomy" id="1563157"/>
    <lineage>
        <taxon>Bacteria</taxon>
        <taxon>Pseudomonadati</taxon>
        <taxon>Pseudomonadota</taxon>
        <taxon>Gammaproteobacteria</taxon>
        <taxon>Pseudomonadales</taxon>
        <taxon>Pseudomonadaceae</taxon>
        <taxon>Pseudomonas</taxon>
    </lineage>
</organism>
<feature type="binding site" description="covalent" evidence="9">
    <location>
        <position position="321"/>
    </location>
    <ligand>
        <name>heme c</name>
        <dbReference type="ChEBI" id="CHEBI:61717"/>
        <label>3</label>
    </ligand>
</feature>
<evidence type="ECO:0000256" key="1">
    <source>
        <dbReference type="ARBA" id="ARBA00004236"/>
    </source>
</evidence>
<dbReference type="PIRSF" id="PIRSF000018">
    <property type="entry name" value="Mb_ADH_cyt_c"/>
    <property type="match status" value="1"/>
</dbReference>
<feature type="chain" id="PRO_5006186724" description="Cytochrome c domain-containing protein" evidence="12">
    <location>
        <begin position="20"/>
        <end position="450"/>
    </location>
</feature>
<gene>
    <name evidence="14" type="ORF">AQS70_03015</name>
</gene>
<evidence type="ECO:0000256" key="10">
    <source>
        <dbReference type="PIRSR" id="PIRSR000018-51"/>
    </source>
</evidence>
<dbReference type="GO" id="GO:0016614">
    <property type="term" value="F:oxidoreductase activity, acting on CH-OH group of donors"/>
    <property type="evidence" value="ECO:0007669"/>
    <property type="project" value="InterPro"/>
</dbReference>
<feature type="binding site" description="covalent" evidence="9">
    <location>
        <position position="181"/>
    </location>
    <ligand>
        <name>heme c</name>
        <dbReference type="ChEBI" id="CHEBI:61717"/>
        <label>2</label>
    </ligand>
</feature>
<dbReference type="OrthoDB" id="9811281at2"/>
<evidence type="ECO:0000256" key="6">
    <source>
        <dbReference type="ARBA" id="ARBA00022737"/>
    </source>
</evidence>
<dbReference type="STRING" id="1563157.AQS70_03015"/>
<keyword evidence="11" id="KW-1133">Transmembrane helix</keyword>
<evidence type="ECO:0000256" key="8">
    <source>
        <dbReference type="ARBA" id="ARBA00023136"/>
    </source>
</evidence>
<evidence type="ECO:0000256" key="12">
    <source>
        <dbReference type="SAM" id="SignalP"/>
    </source>
</evidence>
<comment type="caution">
    <text evidence="14">The sequence shown here is derived from an EMBL/GenBank/DDBJ whole genome shotgun (WGS) entry which is preliminary data.</text>
</comment>
<dbReference type="PROSITE" id="PS51007">
    <property type="entry name" value="CYTC"/>
    <property type="match status" value="3"/>
</dbReference>
<dbReference type="SUPFAM" id="SSF46626">
    <property type="entry name" value="Cytochrome c"/>
    <property type="match status" value="3"/>
</dbReference>
<feature type="transmembrane region" description="Helical" evidence="11">
    <location>
        <begin position="418"/>
        <end position="442"/>
    </location>
</feature>
<feature type="binding site" description="covalent" evidence="9">
    <location>
        <position position="324"/>
    </location>
    <ligand>
        <name>heme c</name>
        <dbReference type="ChEBI" id="CHEBI:61717"/>
        <label>3</label>
    </ligand>
</feature>
<keyword evidence="15" id="KW-1185">Reference proteome</keyword>
<feature type="domain" description="Cytochrome c" evidence="13">
    <location>
        <begin position="25"/>
        <end position="124"/>
    </location>
</feature>
<keyword evidence="11" id="KW-0812">Transmembrane</keyword>
<feature type="binding site" description="covalent" evidence="9">
    <location>
        <position position="39"/>
    </location>
    <ligand>
        <name>heme c</name>
        <dbReference type="ChEBI" id="CHEBI:61717"/>
        <label>1</label>
    </ligand>
</feature>
<dbReference type="InterPro" id="IPR009056">
    <property type="entry name" value="Cyt_c-like_dom"/>
</dbReference>
<accession>A0A0Q0XRP6</accession>
<feature type="domain" description="Cytochrome c" evidence="13">
    <location>
        <begin position="166"/>
        <end position="273"/>
    </location>
</feature>
<sequence length="450" mass="47332">MRKALIFVTLALSTQWACAQQSDTATLERGKYIATAADCAGCHGPDLSGGAPIASPLGAIYASNITPDTRTGIGGWSEAQLRDALRKGRAPGKGWLYPAMPYTSYTGITDADVSALYAYLQSVPAVSHEVPATDLGFPFVRPAMIAWNMLYLKEGQAAGAQPVQGPSQERGRYLVEALGHCSACHTPRGALMAELPDQHLGGAFVGGWHAPNLTSDPTGLGGWSDQALKTFLQKGHNSMAVAGGDMGLAVSRSLSHLGDTEIADIIAYLRVVPALASPAVPAAAQPPAHVNPDTIEGPITGWRNLANNGTLDGAVLYQSACASCHGVDGTGTAGPDLGRLRDVRSAHANNLVQVIAGGIDLHIDGKHILMPGFSDQMNNEQIAALARYVRSTFGHVPSADPDEQQVDSILSDKTPVSWLINYAPALAWTGIAVLVLLVGWAIRRISTKRR</sequence>
<feature type="binding site" description="axial binding residue" evidence="10">
    <location>
        <position position="325"/>
    </location>
    <ligand>
        <name>heme c</name>
        <dbReference type="ChEBI" id="CHEBI:61717"/>
        <label>3</label>
    </ligand>
    <ligandPart>
        <name>Fe</name>
        <dbReference type="ChEBI" id="CHEBI:18248"/>
    </ligandPart>
</feature>
<dbReference type="PANTHER" id="PTHR35008:SF8">
    <property type="entry name" value="ALCOHOL DEHYDROGENASE CYTOCHROME C SUBUNIT"/>
    <property type="match status" value="1"/>
</dbReference>
<name>A0A0Q0XRP6_9PSED</name>
<dbReference type="Proteomes" id="UP000050342">
    <property type="component" value="Unassembled WGS sequence"/>
</dbReference>
<dbReference type="InterPro" id="IPR036909">
    <property type="entry name" value="Cyt_c-like_dom_sf"/>
</dbReference>
<dbReference type="Pfam" id="PF00034">
    <property type="entry name" value="Cytochrom_C"/>
    <property type="match status" value="2"/>
</dbReference>
<dbReference type="GO" id="GO:0005506">
    <property type="term" value="F:iron ion binding"/>
    <property type="evidence" value="ECO:0007669"/>
    <property type="project" value="InterPro"/>
</dbReference>
<comment type="cofactor">
    <cofactor evidence="9">
        <name>heme c</name>
        <dbReference type="ChEBI" id="CHEBI:61717"/>
    </cofactor>
    <text evidence="9">Binds 3 heme c groups covalently per subunit.</text>
</comment>
<feature type="binding site" description="axial binding residue" evidence="10">
    <location>
        <position position="185"/>
    </location>
    <ligand>
        <name>heme c</name>
        <dbReference type="ChEBI" id="CHEBI:61717"/>
        <label>2</label>
    </ligand>
    <ligandPart>
        <name>Fe</name>
        <dbReference type="ChEBI" id="CHEBI:18248"/>
    </ligandPart>
</feature>
<evidence type="ECO:0000256" key="11">
    <source>
        <dbReference type="SAM" id="Phobius"/>
    </source>
</evidence>